<gene>
    <name evidence="14" type="ORF">PVAP13_4NG273100</name>
</gene>
<evidence type="ECO:0000313" key="15">
    <source>
        <dbReference type="Proteomes" id="UP000823388"/>
    </source>
</evidence>
<organism evidence="14 15">
    <name type="scientific">Panicum virgatum</name>
    <name type="common">Blackwell switchgrass</name>
    <dbReference type="NCBI Taxonomy" id="38727"/>
    <lineage>
        <taxon>Eukaryota</taxon>
        <taxon>Viridiplantae</taxon>
        <taxon>Streptophyta</taxon>
        <taxon>Embryophyta</taxon>
        <taxon>Tracheophyta</taxon>
        <taxon>Spermatophyta</taxon>
        <taxon>Magnoliopsida</taxon>
        <taxon>Liliopsida</taxon>
        <taxon>Poales</taxon>
        <taxon>Poaceae</taxon>
        <taxon>PACMAD clade</taxon>
        <taxon>Panicoideae</taxon>
        <taxon>Panicodae</taxon>
        <taxon>Paniceae</taxon>
        <taxon>Panicinae</taxon>
        <taxon>Panicum</taxon>
        <taxon>Panicum sect. Hiantes</taxon>
    </lineage>
</organism>
<keyword evidence="3" id="KW-0812">Transmembrane</keyword>
<dbReference type="EMBL" id="CM029044">
    <property type="protein sequence ID" value="KAG2607790.1"/>
    <property type="molecule type" value="Genomic_DNA"/>
</dbReference>
<keyword evidence="5" id="KW-0677">Repeat</keyword>
<evidence type="ECO:0008006" key="16">
    <source>
        <dbReference type="Google" id="ProtNLM"/>
    </source>
</evidence>
<dbReference type="CDD" id="cd02125">
    <property type="entry name" value="PA_VSR"/>
    <property type="match status" value="1"/>
</dbReference>
<feature type="domain" description="PA" evidence="12">
    <location>
        <begin position="63"/>
        <end position="160"/>
    </location>
</feature>
<feature type="domain" description="Vacuolar sorting receptor thioredoxin-like" evidence="13">
    <location>
        <begin position="195"/>
        <end position="337"/>
    </location>
</feature>
<sequence>MMARRASWLAGLVAAQLWLIVAVRGRFVVEKSSVRVLAPEHIRGHHDAAIGNFGVPDYGGTLTGVVIYPDKKATGCAEFDTKFKSKSRRPVILLLDRGECYFALKAWNAQRAGAAAVLIADSVDEQLLTMDSPEASPGTEYIDKINIPSALVNRAFGESLKKMTRTVAGDGDGDGEEVVVKLDWRESMPHPDERVEYELWTNSNDECGARCDEQMEFVRGFRGHAQLLERGGYARFTPHYITWYCPEAFRLTQQCKSQCINHGRYCAPDPEQDFGAGYDGKDVVVENLRQLCVHRVANESGRPWTWWDYVMDYKIRCSMKEKKYSKTCAEDVVTALGEFILPASGSTEFLIVLANNVVEWEPTRVGSEEGARVHGRPRGRRRERRAVQGAGRPDRQRIARRRDHPPHPGHQQRSVQREAGADGGAQGRVRRLQGGDGAPGLPQPRYRDEPVPAQERRVLARRGHQRHGLPGHVPRPRLRVPRRQRRPLRGRRLHRLPGGRAGQVRPQQRRVLVGDERAPDLLRLLGDRAVRVPVPAGVPWRRPQMRRPERVQREAGVHLPGLPLQEHLGQLRVHVQGQSALHPGRGRLHSQQHVEARLVHHPRRRGVRRRRRDRRIRLLQVQAQVVHGLGDHVHHVPVHAAGQPEQREPAAEAARFRSSEALKMVWLLETLGWGVWTVRSRFPE</sequence>
<dbReference type="AlphaFoldDB" id="A0A8T0T9W7"/>
<dbReference type="InterPro" id="IPR046450">
    <property type="entry name" value="PA_dom_sf"/>
</dbReference>
<protein>
    <recommendedName>
        <fullName evidence="16">PA domain-containing protein</fullName>
    </recommendedName>
</protein>
<proteinExistence type="predicted"/>
<comment type="caution">
    <text evidence="14">The sequence shown here is derived from an EMBL/GenBank/DDBJ whole genome shotgun (WGS) entry which is preliminary data.</text>
</comment>
<evidence type="ECO:0000256" key="9">
    <source>
        <dbReference type="ARBA" id="ARBA00023180"/>
    </source>
</evidence>
<dbReference type="Pfam" id="PF25011">
    <property type="entry name" value="VSR_TRX"/>
    <property type="match status" value="1"/>
</dbReference>
<evidence type="ECO:0000256" key="8">
    <source>
        <dbReference type="ARBA" id="ARBA00023136"/>
    </source>
</evidence>
<feature type="region of interest" description="Disordered" evidence="10">
    <location>
        <begin position="364"/>
        <end position="451"/>
    </location>
</feature>
<evidence type="ECO:0000256" key="1">
    <source>
        <dbReference type="ARBA" id="ARBA00004308"/>
    </source>
</evidence>
<dbReference type="PANTHER" id="PTHR22702:SF4">
    <property type="entry name" value="VACUOLAR-SORTING RECEPTOR 6-LIKE"/>
    <property type="match status" value="1"/>
</dbReference>
<feature type="chain" id="PRO_5035932275" description="PA domain-containing protein" evidence="11">
    <location>
        <begin position="26"/>
        <end position="684"/>
    </location>
</feature>
<accession>A0A8T0T9W7</accession>
<feature type="compositionally biased region" description="Basic residues" evidence="10">
    <location>
        <begin position="373"/>
        <end position="384"/>
    </location>
</feature>
<dbReference type="PANTHER" id="PTHR22702">
    <property type="entry name" value="PROTEASE-ASSOCIATED DOMAIN-CONTAINING PROTEIN"/>
    <property type="match status" value="1"/>
</dbReference>
<feature type="signal peptide" evidence="11">
    <location>
        <begin position="1"/>
        <end position="25"/>
    </location>
</feature>
<comment type="subcellular location">
    <subcellularLocation>
        <location evidence="1">Endomembrane system</location>
    </subcellularLocation>
</comment>
<dbReference type="InterPro" id="IPR003137">
    <property type="entry name" value="PA_domain"/>
</dbReference>
<keyword evidence="8" id="KW-0472">Membrane</keyword>
<evidence type="ECO:0000256" key="10">
    <source>
        <dbReference type="SAM" id="MobiDB-lite"/>
    </source>
</evidence>
<keyword evidence="4 11" id="KW-0732">Signal</keyword>
<keyword evidence="6" id="KW-0106">Calcium</keyword>
<evidence type="ECO:0000256" key="4">
    <source>
        <dbReference type="ARBA" id="ARBA00022729"/>
    </source>
</evidence>
<dbReference type="Pfam" id="PF02225">
    <property type="entry name" value="PA"/>
    <property type="match status" value="1"/>
</dbReference>
<dbReference type="FunFam" id="3.50.30.30:FF:000001">
    <property type="entry name" value="Vacuolar-sorting receptor 1"/>
    <property type="match status" value="1"/>
</dbReference>
<evidence type="ECO:0000256" key="7">
    <source>
        <dbReference type="ARBA" id="ARBA00022989"/>
    </source>
</evidence>
<evidence type="ECO:0000256" key="5">
    <source>
        <dbReference type="ARBA" id="ARBA00022737"/>
    </source>
</evidence>
<keyword evidence="7" id="KW-1133">Transmembrane helix</keyword>
<keyword evidence="2" id="KW-0245">EGF-like domain</keyword>
<dbReference type="Proteomes" id="UP000823388">
    <property type="component" value="Chromosome 4N"/>
</dbReference>
<dbReference type="GO" id="GO:0012505">
    <property type="term" value="C:endomembrane system"/>
    <property type="evidence" value="ECO:0007669"/>
    <property type="project" value="UniProtKB-SubCell"/>
</dbReference>
<dbReference type="SUPFAM" id="SSF52025">
    <property type="entry name" value="PA domain"/>
    <property type="match status" value="1"/>
</dbReference>
<name>A0A8T0T9W7_PANVG</name>
<evidence type="ECO:0000259" key="13">
    <source>
        <dbReference type="Pfam" id="PF25011"/>
    </source>
</evidence>
<evidence type="ECO:0000256" key="2">
    <source>
        <dbReference type="ARBA" id="ARBA00022536"/>
    </source>
</evidence>
<evidence type="ECO:0000256" key="3">
    <source>
        <dbReference type="ARBA" id="ARBA00022692"/>
    </source>
</evidence>
<dbReference type="InterPro" id="IPR056858">
    <property type="entry name" value="VSR_TRX"/>
</dbReference>
<keyword evidence="15" id="KW-1185">Reference proteome</keyword>
<keyword evidence="9" id="KW-0325">Glycoprotein</keyword>
<dbReference type="Gene3D" id="3.50.30.30">
    <property type="match status" value="1"/>
</dbReference>
<evidence type="ECO:0000259" key="12">
    <source>
        <dbReference type="Pfam" id="PF02225"/>
    </source>
</evidence>
<evidence type="ECO:0000256" key="11">
    <source>
        <dbReference type="SAM" id="SignalP"/>
    </source>
</evidence>
<evidence type="ECO:0000256" key="6">
    <source>
        <dbReference type="ARBA" id="ARBA00022837"/>
    </source>
</evidence>
<evidence type="ECO:0000313" key="14">
    <source>
        <dbReference type="EMBL" id="KAG2607790.1"/>
    </source>
</evidence>
<reference evidence="14" key="1">
    <citation type="submission" date="2020-05" db="EMBL/GenBank/DDBJ databases">
        <title>WGS assembly of Panicum virgatum.</title>
        <authorList>
            <person name="Lovell J.T."/>
            <person name="Jenkins J."/>
            <person name="Shu S."/>
            <person name="Juenger T.E."/>
            <person name="Schmutz J."/>
        </authorList>
    </citation>
    <scope>NUCLEOTIDE SEQUENCE</scope>
    <source>
        <strain evidence="14">AP13</strain>
    </source>
</reference>